<sequence>MVAVSKRYGRDVSSGRGEGGGREYNYSTLLEELRVRIADGTYAVGQSLPTQREFADEFGVSRDTVQRVLRELKDEGWIQSRQGSGSRVVKSPIHSGTIPQEAPRLRAALGPFVTRAFAQPTVRLDVFTLTSESLDAHVRLQAEHIRTEYIRTGKITTERIELRMLLPSESVQLPYPRALKPMGEPEEAYGPEQLDRLQERIQERLRGITRRHTTSLREALRNLETEGLVPSVAVEVRSVPLVPAFKLYLRPGTEALFGPYEVVKRSISLDDETEVDALDVLGLGSTLIRHVNDEGDPNSTGSVFIESMQAWFDACWERLAVTS</sequence>
<feature type="domain" description="HTH gntR-type" evidence="5">
    <location>
        <begin position="23"/>
        <end position="91"/>
    </location>
</feature>
<gene>
    <name evidence="6" type="ORF">R5A26_04355</name>
</gene>
<dbReference type="Gene3D" id="1.10.10.10">
    <property type="entry name" value="Winged helix-like DNA-binding domain superfamily/Winged helix DNA-binding domain"/>
    <property type="match status" value="1"/>
</dbReference>
<evidence type="ECO:0000313" key="7">
    <source>
        <dbReference type="Proteomes" id="UP001187346"/>
    </source>
</evidence>
<dbReference type="SMART" id="SM00345">
    <property type="entry name" value="HTH_GNTR"/>
    <property type="match status" value="1"/>
</dbReference>
<evidence type="ECO:0000256" key="2">
    <source>
        <dbReference type="ARBA" id="ARBA00023125"/>
    </source>
</evidence>
<keyword evidence="1" id="KW-0805">Transcription regulation</keyword>
<dbReference type="PANTHER" id="PTHR44846:SF1">
    <property type="entry name" value="MANNOSYL-D-GLYCERATE TRANSPORT_METABOLISM SYSTEM REPRESSOR MNGR-RELATED"/>
    <property type="match status" value="1"/>
</dbReference>
<accession>A0ABU4F3L0</accession>
<keyword evidence="7" id="KW-1185">Reference proteome</keyword>
<protein>
    <submittedName>
        <fullName evidence="6">Winged helix-turn-helix domain-containing protein</fullName>
    </submittedName>
</protein>
<reference evidence="6 7" key="1">
    <citation type="submission" date="2023-10" db="EMBL/GenBank/DDBJ databases">
        <title>Characterization of rhizosphere-enriched actinobacteria from wheat plants lab-grown on chernevaya soil.</title>
        <authorList>
            <person name="Tikhonova E.N."/>
            <person name="Konopkin A."/>
            <person name="Kravchenko I.K."/>
        </authorList>
    </citation>
    <scope>NUCLEOTIDE SEQUENCE [LARGE SCALE GENOMIC DNA]</scope>
    <source>
        <strain evidence="6 7">RR29</strain>
    </source>
</reference>
<dbReference type="PRINTS" id="PR00035">
    <property type="entry name" value="HTHGNTR"/>
</dbReference>
<dbReference type="Proteomes" id="UP001187346">
    <property type="component" value="Unassembled WGS sequence"/>
</dbReference>
<evidence type="ECO:0000313" key="6">
    <source>
        <dbReference type="EMBL" id="MDV7215178.1"/>
    </source>
</evidence>
<dbReference type="PROSITE" id="PS50949">
    <property type="entry name" value="HTH_GNTR"/>
    <property type="match status" value="1"/>
</dbReference>
<dbReference type="InterPro" id="IPR036390">
    <property type="entry name" value="WH_DNA-bd_sf"/>
</dbReference>
<dbReference type="InterPro" id="IPR000524">
    <property type="entry name" value="Tscrpt_reg_HTH_GntR"/>
</dbReference>
<evidence type="ECO:0000256" key="4">
    <source>
        <dbReference type="SAM" id="MobiDB-lite"/>
    </source>
</evidence>
<dbReference type="SUPFAM" id="SSF46785">
    <property type="entry name" value="Winged helix' DNA-binding domain"/>
    <property type="match status" value="1"/>
</dbReference>
<dbReference type="InterPro" id="IPR036388">
    <property type="entry name" value="WH-like_DNA-bd_sf"/>
</dbReference>
<keyword evidence="2" id="KW-0238">DNA-binding</keyword>
<organism evidence="6 7">
    <name type="scientific">Streptomyces prunicolor</name>
    <dbReference type="NCBI Taxonomy" id="67348"/>
    <lineage>
        <taxon>Bacteria</taxon>
        <taxon>Bacillati</taxon>
        <taxon>Actinomycetota</taxon>
        <taxon>Actinomycetes</taxon>
        <taxon>Kitasatosporales</taxon>
        <taxon>Streptomycetaceae</taxon>
        <taxon>Streptomyces</taxon>
    </lineage>
</organism>
<name>A0ABU4F3L0_9ACTN</name>
<evidence type="ECO:0000259" key="5">
    <source>
        <dbReference type="PROSITE" id="PS50949"/>
    </source>
</evidence>
<dbReference type="CDD" id="cd07377">
    <property type="entry name" value="WHTH_GntR"/>
    <property type="match status" value="1"/>
</dbReference>
<dbReference type="PANTHER" id="PTHR44846">
    <property type="entry name" value="MANNOSYL-D-GLYCERATE TRANSPORT/METABOLISM SYSTEM REPRESSOR MNGR-RELATED"/>
    <property type="match status" value="1"/>
</dbReference>
<dbReference type="Pfam" id="PF00392">
    <property type="entry name" value="GntR"/>
    <property type="match status" value="1"/>
</dbReference>
<keyword evidence="3" id="KW-0804">Transcription</keyword>
<comment type="caution">
    <text evidence="6">The sequence shown here is derived from an EMBL/GenBank/DDBJ whole genome shotgun (WGS) entry which is preliminary data.</text>
</comment>
<feature type="region of interest" description="Disordered" evidence="4">
    <location>
        <begin position="1"/>
        <end position="23"/>
    </location>
</feature>
<dbReference type="EMBL" id="JAWMAJ010000009">
    <property type="protein sequence ID" value="MDV7215178.1"/>
    <property type="molecule type" value="Genomic_DNA"/>
</dbReference>
<dbReference type="InterPro" id="IPR050679">
    <property type="entry name" value="Bact_HTH_transcr_reg"/>
</dbReference>
<evidence type="ECO:0000256" key="1">
    <source>
        <dbReference type="ARBA" id="ARBA00023015"/>
    </source>
</evidence>
<proteinExistence type="predicted"/>
<evidence type="ECO:0000256" key="3">
    <source>
        <dbReference type="ARBA" id="ARBA00023163"/>
    </source>
</evidence>